<keyword evidence="4" id="KW-0564">Palmitate</keyword>
<reference evidence="7 8" key="1">
    <citation type="submission" date="2019-10" db="EMBL/GenBank/DDBJ databases">
        <title>Description of Paenibacillus terrestris sp. nov.</title>
        <authorList>
            <person name="Carlier A."/>
            <person name="Qi S."/>
        </authorList>
    </citation>
    <scope>NUCLEOTIDE SEQUENCE [LARGE SCALE GENOMIC DNA]</scope>
    <source>
        <strain evidence="7 8">LMG 31458</strain>
    </source>
</reference>
<evidence type="ECO:0000313" key="8">
    <source>
        <dbReference type="Proteomes" id="UP000616779"/>
    </source>
</evidence>
<proteinExistence type="predicted"/>
<dbReference type="Gene3D" id="3.40.190.10">
    <property type="entry name" value="Periplasmic binding protein-like II"/>
    <property type="match status" value="2"/>
</dbReference>
<keyword evidence="1" id="KW-1003">Cell membrane</keyword>
<dbReference type="PROSITE" id="PS51257">
    <property type="entry name" value="PROKAR_LIPOPROTEIN"/>
    <property type="match status" value="1"/>
</dbReference>
<evidence type="ECO:0000256" key="4">
    <source>
        <dbReference type="ARBA" id="ARBA00023139"/>
    </source>
</evidence>
<dbReference type="PANTHER" id="PTHR43649:SF33">
    <property type="entry name" value="POLYGALACTURONAN_RHAMNOGALACTURONAN-BINDING PROTEIN YTCQ"/>
    <property type="match status" value="1"/>
</dbReference>
<gene>
    <name evidence="7" type="ORF">GC098_31000</name>
</gene>
<evidence type="ECO:0000313" key="7">
    <source>
        <dbReference type="EMBL" id="NOU75744.1"/>
    </source>
</evidence>
<feature type="chain" id="PRO_5045185656" evidence="6">
    <location>
        <begin position="22"/>
        <end position="558"/>
    </location>
</feature>
<evidence type="ECO:0000256" key="3">
    <source>
        <dbReference type="ARBA" id="ARBA00023136"/>
    </source>
</evidence>
<comment type="caution">
    <text evidence="7">The sequence shown here is derived from an EMBL/GenBank/DDBJ whole genome shotgun (WGS) entry which is preliminary data.</text>
</comment>
<sequence length="558" mass="61902">MGVKQVVASVVVMGAVLSTFAGCSKSNEDQPGKESAQPLAIDSSGRKIEGNMYVSGYPIVKDKQTIKVAYNDVWSSPDFNTKKVMQMVEEKTNIHVQWDQIPNTSYNDRVNLMFASNDLPEVFMNASLGANLSLAKEQGQIIDVKDLIDNYAPNIKKALDSNPDYKKMATDLDGKIYSIPSFLSNGNLNYGDTLFLNKKWLEKLNLSVPTTTDEFYQVLKAFKEKDPNGNGQADEIPFTVIWGTGNTGSVNLFGPWGTVSVAGSATNSSSGNIFIIKDNKVVAASMIPGYKDAVKYWSKLYQEGLLDKEAFTQDSKAFFAKTTKEPYYVGGWTGYGGWNEAGSLQKSKDNFASVLPLKGPDGQQNWLKVISGITLNQNFITKAAKDPKTIIRWMDAIAEPEISYQWSFGPMGSNVEKTADGKLKLAATPSGTPYGQFRVTNTVPFGTLGIYKEWADKNMILDENTVYKSQIDDSYEPYGTISNLSNLKFTKEQNTQLATYATNLADIQNYTRSKEAEWIIKGTIDAEWDAYLKKLNDLKIGEIIKIYQQGLVNYNNLK</sequence>
<accession>A0ABX1Y5K8</accession>
<dbReference type="SUPFAM" id="SSF53850">
    <property type="entry name" value="Periplasmic binding protein-like II"/>
    <property type="match status" value="1"/>
</dbReference>
<name>A0ABX1Y5K8_9BACL</name>
<evidence type="ECO:0000256" key="6">
    <source>
        <dbReference type="SAM" id="SignalP"/>
    </source>
</evidence>
<dbReference type="InterPro" id="IPR050490">
    <property type="entry name" value="Bact_solute-bd_prot1"/>
</dbReference>
<evidence type="ECO:0000256" key="2">
    <source>
        <dbReference type="ARBA" id="ARBA00022729"/>
    </source>
</evidence>
<evidence type="ECO:0000256" key="5">
    <source>
        <dbReference type="ARBA" id="ARBA00023288"/>
    </source>
</evidence>
<dbReference type="Pfam" id="PF13416">
    <property type="entry name" value="SBP_bac_8"/>
    <property type="match status" value="1"/>
</dbReference>
<dbReference type="Proteomes" id="UP000616779">
    <property type="component" value="Unassembled WGS sequence"/>
</dbReference>
<keyword evidence="8" id="KW-1185">Reference proteome</keyword>
<dbReference type="EMBL" id="WHOA01000229">
    <property type="protein sequence ID" value="NOU75744.1"/>
    <property type="molecule type" value="Genomic_DNA"/>
</dbReference>
<dbReference type="RefSeq" id="WP_171647683.1">
    <property type="nucleotide sequence ID" value="NZ_WHOA01000229.1"/>
</dbReference>
<dbReference type="InterPro" id="IPR006059">
    <property type="entry name" value="SBP"/>
</dbReference>
<keyword evidence="3" id="KW-0472">Membrane</keyword>
<dbReference type="PANTHER" id="PTHR43649">
    <property type="entry name" value="ARABINOSE-BINDING PROTEIN-RELATED"/>
    <property type="match status" value="1"/>
</dbReference>
<organism evidence="7 8">
    <name type="scientific">Paenibacillus phytorum</name>
    <dbReference type="NCBI Taxonomy" id="2654977"/>
    <lineage>
        <taxon>Bacteria</taxon>
        <taxon>Bacillati</taxon>
        <taxon>Bacillota</taxon>
        <taxon>Bacilli</taxon>
        <taxon>Bacillales</taxon>
        <taxon>Paenibacillaceae</taxon>
        <taxon>Paenibacillus</taxon>
    </lineage>
</organism>
<protein>
    <submittedName>
        <fullName evidence="7">Extracellular solute-binding protein</fullName>
    </submittedName>
</protein>
<evidence type="ECO:0000256" key="1">
    <source>
        <dbReference type="ARBA" id="ARBA00022475"/>
    </source>
</evidence>
<keyword evidence="2 6" id="KW-0732">Signal</keyword>
<keyword evidence="5" id="KW-0449">Lipoprotein</keyword>
<feature type="signal peptide" evidence="6">
    <location>
        <begin position="1"/>
        <end position="21"/>
    </location>
</feature>